<evidence type="ECO:0000256" key="1">
    <source>
        <dbReference type="SAM" id="SignalP"/>
    </source>
</evidence>
<protein>
    <submittedName>
        <fullName evidence="2">High frequency protein 2</fullName>
    </submittedName>
</protein>
<proteinExistence type="evidence at transcript level"/>
<name>Q2HZ29_CONLT</name>
<keyword evidence="1" id="KW-0732">Signal</keyword>
<feature type="chain" id="PRO_5004209623" evidence="1">
    <location>
        <begin position="23"/>
        <end position="69"/>
    </location>
</feature>
<dbReference type="AlphaFoldDB" id="Q2HZ29"/>
<feature type="signal peptide" evidence="1">
    <location>
        <begin position="1"/>
        <end position="22"/>
    </location>
</feature>
<organism evidence="2">
    <name type="scientific">Conus litteratus</name>
    <name type="common">Lettered cone</name>
    <dbReference type="NCBI Taxonomy" id="89445"/>
    <lineage>
        <taxon>Eukaryota</taxon>
        <taxon>Metazoa</taxon>
        <taxon>Spiralia</taxon>
        <taxon>Lophotrochozoa</taxon>
        <taxon>Mollusca</taxon>
        <taxon>Gastropoda</taxon>
        <taxon>Caenogastropoda</taxon>
        <taxon>Neogastropoda</taxon>
        <taxon>Conoidea</taxon>
        <taxon>Conidae</taxon>
        <taxon>Conus</taxon>
        <taxon>Elisaconus</taxon>
    </lineage>
</organism>
<sequence>MEKAAIIVVVLLLVSQFAPTLEQQLSDASWNALKRRLQKNRRFTNSLPLSVRLANVDRLSNLNEFFEEE</sequence>
<dbReference type="EMBL" id="DQ359922">
    <property type="protein sequence ID" value="ABC87236.1"/>
    <property type="molecule type" value="mRNA"/>
</dbReference>
<accession>Q2HZ29</accession>
<reference evidence="2" key="1">
    <citation type="journal article" date="2006" name="Genomics">
        <title>Diversity and evolution of conotoxins based on gene expression profiling of Conus litteratus.</title>
        <authorList>
            <person name="Pi C."/>
            <person name="Liu J."/>
            <person name="Peng C."/>
            <person name="Liu Y."/>
            <person name="Jiang X."/>
            <person name="Zhao Y."/>
            <person name="Tang S."/>
            <person name="Wang L."/>
            <person name="Dong M."/>
            <person name="Chen S."/>
            <person name="Xu A."/>
        </authorList>
    </citation>
    <scope>NUCLEOTIDE SEQUENCE</scope>
    <source>
        <tissue evidence="2">Venom duct</tissue>
    </source>
</reference>
<evidence type="ECO:0000313" key="2">
    <source>
        <dbReference type="EMBL" id="ABC87236.1"/>
    </source>
</evidence>